<keyword evidence="5" id="KW-1185">Reference proteome</keyword>
<dbReference type="EMBL" id="FNWU01000031">
    <property type="protein sequence ID" value="SEH67992.1"/>
    <property type="molecule type" value="Genomic_DNA"/>
</dbReference>
<dbReference type="InterPro" id="IPR046342">
    <property type="entry name" value="CBS_dom_sf"/>
</dbReference>
<sequence>MMEEIELPEERREEVLNTLDADELEVSEIMTPADEIVALSTTKSVDENIEQIRNTPHTRFPLVGDALTDFVGIVYSPSIITHFEDLHDGTKTLADIAAPAMTVASDTNVSDAFDQFQTEAQEVALVVQDGEIVGLLTATDALEAVMGQLEGPLDTGTL</sequence>
<protein>
    <submittedName>
        <fullName evidence="4">IMP dehydrogenase</fullName>
    </submittedName>
</protein>
<reference evidence="4 5" key="1">
    <citation type="submission" date="2016-10" db="EMBL/GenBank/DDBJ databases">
        <authorList>
            <person name="de Groot N.N."/>
        </authorList>
    </citation>
    <scope>NUCLEOTIDE SEQUENCE [LARGE SCALE GENOMIC DNA]</scope>
    <source>
        <strain evidence="4 5">IBRC-M10418</strain>
    </source>
</reference>
<gene>
    <name evidence="4" type="ORF">SAMN05192561_1312</name>
</gene>
<evidence type="ECO:0000313" key="4">
    <source>
        <dbReference type="EMBL" id="SEH67992.1"/>
    </source>
</evidence>
<proteinExistence type="predicted"/>
<evidence type="ECO:0000313" key="5">
    <source>
        <dbReference type="Proteomes" id="UP000199215"/>
    </source>
</evidence>
<dbReference type="InterPro" id="IPR051676">
    <property type="entry name" value="UPF0053_domain"/>
</dbReference>
<dbReference type="SUPFAM" id="SSF54631">
    <property type="entry name" value="CBS-domain pair"/>
    <property type="match status" value="1"/>
</dbReference>
<keyword evidence="2" id="KW-0129">CBS domain</keyword>
<evidence type="ECO:0000256" key="2">
    <source>
        <dbReference type="PROSITE-ProRule" id="PRU00703"/>
    </source>
</evidence>
<dbReference type="InterPro" id="IPR044751">
    <property type="entry name" value="Ion_transp-like_CBS"/>
</dbReference>
<dbReference type="PANTHER" id="PTHR43099:SF5">
    <property type="entry name" value="HLYC_CORC FAMILY TRANSPORTER"/>
    <property type="match status" value="1"/>
</dbReference>
<evidence type="ECO:0000256" key="1">
    <source>
        <dbReference type="ARBA" id="ARBA00022737"/>
    </source>
</evidence>
<dbReference type="Gene3D" id="3.10.580.10">
    <property type="entry name" value="CBS-domain"/>
    <property type="match status" value="1"/>
</dbReference>
<dbReference type="PANTHER" id="PTHR43099">
    <property type="entry name" value="UPF0053 PROTEIN YRKA"/>
    <property type="match status" value="1"/>
</dbReference>
<dbReference type="AlphaFoldDB" id="A0A1H6JZ97"/>
<keyword evidence="1" id="KW-0677">Repeat</keyword>
<feature type="domain" description="CBS" evidence="3">
    <location>
        <begin position="30"/>
        <end position="89"/>
    </location>
</feature>
<organism evidence="4 5">
    <name type="scientific">Halopenitus malekzadehii</name>
    <dbReference type="NCBI Taxonomy" id="1267564"/>
    <lineage>
        <taxon>Archaea</taxon>
        <taxon>Methanobacteriati</taxon>
        <taxon>Methanobacteriota</taxon>
        <taxon>Stenosarchaea group</taxon>
        <taxon>Halobacteria</taxon>
        <taxon>Halobacteriales</taxon>
        <taxon>Haloferacaceae</taxon>
        <taxon>Halopenitus</taxon>
    </lineage>
</organism>
<dbReference type="Pfam" id="PF00571">
    <property type="entry name" value="CBS"/>
    <property type="match status" value="2"/>
</dbReference>
<dbReference type="PROSITE" id="PS51371">
    <property type="entry name" value="CBS"/>
    <property type="match status" value="2"/>
</dbReference>
<evidence type="ECO:0000259" key="3">
    <source>
        <dbReference type="PROSITE" id="PS51371"/>
    </source>
</evidence>
<dbReference type="Proteomes" id="UP000199215">
    <property type="component" value="Unassembled WGS sequence"/>
</dbReference>
<feature type="domain" description="CBS" evidence="3">
    <location>
        <begin position="96"/>
        <end position="155"/>
    </location>
</feature>
<accession>A0A1H6JZ97</accession>
<dbReference type="CDD" id="cd04590">
    <property type="entry name" value="CBS_pair_CorC_HlyC_assoc"/>
    <property type="match status" value="1"/>
</dbReference>
<name>A0A1H6JZ97_9EURY</name>
<dbReference type="STRING" id="1267564.SAMN05192561_1312"/>
<dbReference type="InterPro" id="IPR000644">
    <property type="entry name" value="CBS_dom"/>
</dbReference>